<feature type="region of interest" description="Disordered" evidence="1">
    <location>
        <begin position="283"/>
        <end position="318"/>
    </location>
</feature>
<protein>
    <submittedName>
        <fullName evidence="2">Uncharacterized protein</fullName>
    </submittedName>
</protein>
<gene>
    <name evidence="2" type="ORF">M0L44_08795</name>
</gene>
<feature type="region of interest" description="Disordered" evidence="1">
    <location>
        <begin position="534"/>
        <end position="576"/>
    </location>
</feature>
<feature type="compositionally biased region" description="Low complexity" evidence="1">
    <location>
        <begin position="534"/>
        <end position="553"/>
    </location>
</feature>
<evidence type="ECO:0000256" key="1">
    <source>
        <dbReference type="SAM" id="MobiDB-lite"/>
    </source>
</evidence>
<reference evidence="2 3" key="1">
    <citation type="submission" date="2022-06" db="EMBL/GenBank/DDBJ databases">
        <title>Ideonella sp. NS12-5 Genome sequencing and assembly.</title>
        <authorList>
            <person name="Jung Y."/>
        </authorList>
    </citation>
    <scope>NUCLEOTIDE SEQUENCE [LARGE SCALE GENOMIC DNA]</scope>
    <source>
        <strain evidence="2 3">NS12-5</strain>
    </source>
</reference>
<accession>A0ABT1BLM5</accession>
<feature type="region of interest" description="Disordered" evidence="1">
    <location>
        <begin position="113"/>
        <end position="177"/>
    </location>
</feature>
<dbReference type="Proteomes" id="UP001204851">
    <property type="component" value="Unassembled WGS sequence"/>
</dbReference>
<dbReference type="EMBL" id="JAMXMC010000004">
    <property type="protein sequence ID" value="MCO5976804.1"/>
    <property type="molecule type" value="Genomic_DNA"/>
</dbReference>
<sequence length="576" mass="59384">MPADSTAAVGEPTLSAMGRGKVPVALSAGEFKMPPEQVYAIGVQALDQIKNATHMPVAPAGFVPMASVIAEEVGEGEKGQPRYFFADGGLVDDGRSVRGFALGAPSVGPGDGLHAASNLGAQGAAPSAPSPTTSASIGVQTMPGRGTNPNDPRRLDAPVQDGATQVRGLPGVYRAGNSYGDSTQAAIDGAAPRGLPTPQSQAAATNLAARSSGAPAAALQTSQPAGPVGFSAPGGAVGIGSDWRRQKDLENAATAASSILNTRKWGGPGAENNPEVQAYQAALAQESARQRGAMSAQEAAMHESGATQREGMQQAGEDGRSLLQLQLAAAREQRAVQQQADQVAIERARLGIDATRAAGAGVPSGYRVKADGTGLEFIPGGPADPNTPKGRNNLTDTQAKALQFGTRMLESGKALDALAAAGVEQPGYLKLKRMADSVGAGVAANWTQTPQQQQVEQAQRDFVNAVLRRESGAAISESEFQNARRQYFPQPGDSSEVIVQKRRNRELATQGMLAEVPDHQNRVGQVVSAADQAASAAGGQQAQQQAPLQQRAVTRTGTHNGRKVVQYSDGSISYAD</sequence>
<organism evidence="2 3">
    <name type="scientific">Ideonella oryzae</name>
    <dbReference type="NCBI Taxonomy" id="2937441"/>
    <lineage>
        <taxon>Bacteria</taxon>
        <taxon>Pseudomonadati</taxon>
        <taxon>Pseudomonadota</taxon>
        <taxon>Betaproteobacteria</taxon>
        <taxon>Burkholderiales</taxon>
        <taxon>Sphaerotilaceae</taxon>
        <taxon>Ideonella</taxon>
    </lineage>
</organism>
<keyword evidence="3" id="KW-1185">Reference proteome</keyword>
<name>A0ABT1BLM5_9BURK</name>
<comment type="caution">
    <text evidence="2">The sequence shown here is derived from an EMBL/GenBank/DDBJ whole genome shotgun (WGS) entry which is preliminary data.</text>
</comment>
<proteinExistence type="predicted"/>
<evidence type="ECO:0000313" key="3">
    <source>
        <dbReference type="Proteomes" id="UP001204851"/>
    </source>
</evidence>
<feature type="compositionally biased region" description="Low complexity" evidence="1">
    <location>
        <begin position="124"/>
        <end position="136"/>
    </location>
</feature>
<evidence type="ECO:0000313" key="2">
    <source>
        <dbReference type="EMBL" id="MCO5976804.1"/>
    </source>
</evidence>
<dbReference type="RefSeq" id="WP_252769272.1">
    <property type="nucleotide sequence ID" value="NZ_JAMXMC010000004.1"/>
</dbReference>